<dbReference type="InterPro" id="IPR001680">
    <property type="entry name" value="WD40_rpt"/>
</dbReference>
<proteinExistence type="inferred from homology"/>
<gene>
    <name evidence="5" type="ORF">HPP92_010630</name>
</gene>
<comment type="similarity">
    <text evidence="3">Belongs to the WD repeat LEC14B family.</text>
</comment>
<dbReference type="EMBL" id="JADCNL010000005">
    <property type="protein sequence ID" value="KAG0479772.1"/>
    <property type="molecule type" value="Genomic_DNA"/>
</dbReference>
<dbReference type="PANTHER" id="PTHR19847">
    <property type="entry name" value="DDB1- AND CUL4-ASSOCIATED FACTOR 11"/>
    <property type="match status" value="1"/>
</dbReference>
<keyword evidence="6" id="KW-1185">Reference proteome</keyword>
<dbReference type="SMART" id="SM00320">
    <property type="entry name" value="WD40"/>
    <property type="match status" value="7"/>
</dbReference>
<dbReference type="OrthoDB" id="5210at2759"/>
<dbReference type="SUPFAM" id="SSF50978">
    <property type="entry name" value="WD40 repeat-like"/>
    <property type="match status" value="1"/>
</dbReference>
<reference evidence="5 6" key="1">
    <citation type="journal article" date="2020" name="Nat. Food">
        <title>A phased Vanilla planifolia genome enables genetic improvement of flavour and production.</title>
        <authorList>
            <person name="Hasing T."/>
            <person name="Tang H."/>
            <person name="Brym M."/>
            <person name="Khazi F."/>
            <person name="Huang T."/>
            <person name="Chambers A.H."/>
        </authorList>
    </citation>
    <scope>NUCLEOTIDE SEQUENCE [LARGE SCALE GENOMIC DNA]</scope>
    <source>
        <tissue evidence="5">Leaf</tissue>
    </source>
</reference>
<evidence type="ECO:0000256" key="4">
    <source>
        <dbReference type="PROSITE-ProRule" id="PRU00221"/>
    </source>
</evidence>
<evidence type="ECO:0000256" key="1">
    <source>
        <dbReference type="ARBA" id="ARBA00022574"/>
    </source>
</evidence>
<name>A0A835R5K1_VANPL</name>
<evidence type="ECO:0000256" key="2">
    <source>
        <dbReference type="ARBA" id="ARBA00022737"/>
    </source>
</evidence>
<evidence type="ECO:0008006" key="7">
    <source>
        <dbReference type="Google" id="ProtNLM"/>
    </source>
</evidence>
<accession>A0A835R5K1</accession>
<organism evidence="5 6">
    <name type="scientific">Vanilla planifolia</name>
    <name type="common">Vanilla</name>
    <dbReference type="NCBI Taxonomy" id="51239"/>
    <lineage>
        <taxon>Eukaryota</taxon>
        <taxon>Viridiplantae</taxon>
        <taxon>Streptophyta</taxon>
        <taxon>Embryophyta</taxon>
        <taxon>Tracheophyta</taxon>
        <taxon>Spermatophyta</taxon>
        <taxon>Magnoliopsida</taxon>
        <taxon>Liliopsida</taxon>
        <taxon>Asparagales</taxon>
        <taxon>Orchidaceae</taxon>
        <taxon>Vanilloideae</taxon>
        <taxon>Vanilleae</taxon>
        <taxon>Vanilla</taxon>
    </lineage>
</organism>
<dbReference type="Gene3D" id="2.130.10.10">
    <property type="entry name" value="YVTN repeat-like/Quinoprotein amine dehydrogenase"/>
    <property type="match status" value="2"/>
</dbReference>
<keyword evidence="2" id="KW-0677">Repeat</keyword>
<evidence type="ECO:0000256" key="3">
    <source>
        <dbReference type="ARBA" id="ARBA00061298"/>
    </source>
</evidence>
<sequence>MIVNDRLLCSGGFVPCRYCFASKSKPLPLLLLLLVKRRMELEDPKCESPCSCISFKNFVVVAVLKVANGWFMMFEGKNNVKVLDESFTIDDEICQITKLRSEPTENIRKATYRTQKLPIPISKMLSRREAMGKFSLADCSHVLGQYLPVNGPWCIDSMDSRAYVSQFSGDGSILVAGFQGSDIRIYDVDNGWKVRKNITAKGLHWTITDTSLSPNKRHLAYASMSAIVHIVDVRSAARESQANVTEIHEGLNFTAQGDDDRYGIFSIQFSKDGLELVAGSNRDSIHIYDLEANRLKSCFEAHLSDVNTVTFADETGNIMYSGGDDNICKVWDRRCSTAEGKAAGALLGHIEGITFIDSRGDGRYFISNGKDQTTKLWDIRRMTSKPKYYKRRDPNWDYRYMSYPAKAKNYKHPKDQSVATYKGHSVLCTLIRCHFSPAHSTGQKYIYTGSHDGCVYIYEVVTGARVAKLNLRGSTVRDCSWHPYYPMLVSSSWDCIVARWEFRGTDENPVPRRKRRRWYID</sequence>
<comment type="caution">
    <text evidence="5">The sequence shown here is derived from an EMBL/GenBank/DDBJ whole genome shotgun (WGS) entry which is preliminary data.</text>
</comment>
<dbReference type="PROSITE" id="PS50294">
    <property type="entry name" value="WD_REPEATS_REGION"/>
    <property type="match status" value="2"/>
</dbReference>
<evidence type="ECO:0000313" key="6">
    <source>
        <dbReference type="Proteomes" id="UP000636800"/>
    </source>
</evidence>
<dbReference type="GO" id="GO:0043161">
    <property type="term" value="P:proteasome-mediated ubiquitin-dependent protein catabolic process"/>
    <property type="evidence" value="ECO:0007669"/>
    <property type="project" value="TreeGrafter"/>
</dbReference>
<dbReference type="Proteomes" id="UP000636800">
    <property type="component" value="Chromosome 5"/>
</dbReference>
<dbReference type="PANTHER" id="PTHR19847:SF7">
    <property type="entry name" value="DDB1- AND CUL4-ASSOCIATED FACTOR 11"/>
    <property type="match status" value="1"/>
</dbReference>
<dbReference type="PROSITE" id="PS50082">
    <property type="entry name" value="WD_REPEATS_2"/>
    <property type="match status" value="2"/>
</dbReference>
<dbReference type="Pfam" id="PF00400">
    <property type="entry name" value="WD40"/>
    <property type="match status" value="4"/>
</dbReference>
<dbReference type="FunFam" id="2.130.10.10:FF:000557">
    <property type="entry name" value="WD repeat protein"/>
    <property type="match status" value="1"/>
</dbReference>
<dbReference type="GO" id="GO:0080008">
    <property type="term" value="C:Cul4-RING E3 ubiquitin ligase complex"/>
    <property type="evidence" value="ECO:0007669"/>
    <property type="project" value="TreeGrafter"/>
</dbReference>
<dbReference type="AlphaFoldDB" id="A0A835R5K1"/>
<dbReference type="InterPro" id="IPR015943">
    <property type="entry name" value="WD40/YVTN_repeat-like_dom_sf"/>
</dbReference>
<protein>
    <recommendedName>
        <fullName evidence="7">LEC14B homolog</fullName>
    </recommendedName>
</protein>
<feature type="repeat" description="WD" evidence="4">
    <location>
        <begin position="299"/>
        <end position="332"/>
    </location>
</feature>
<evidence type="ECO:0000313" key="5">
    <source>
        <dbReference type="EMBL" id="KAG0479772.1"/>
    </source>
</evidence>
<dbReference type="InterPro" id="IPR036322">
    <property type="entry name" value="WD40_repeat_dom_sf"/>
</dbReference>
<keyword evidence="1 4" id="KW-0853">WD repeat</keyword>
<dbReference type="FunFam" id="2.130.10.10:FF:000492">
    <property type="entry name" value="LEC14B homolog isoform X2"/>
    <property type="match status" value="1"/>
</dbReference>
<dbReference type="InterPro" id="IPR051859">
    <property type="entry name" value="DCAF"/>
</dbReference>
<feature type="repeat" description="WD" evidence="4">
    <location>
        <begin position="346"/>
        <end position="380"/>
    </location>
</feature>